<gene>
    <name evidence="5" type="ORF">Dbus_chr3Rg473</name>
</gene>
<dbReference type="SMART" id="SM00368">
    <property type="entry name" value="LRR_RI"/>
    <property type="match status" value="4"/>
</dbReference>
<protein>
    <submittedName>
        <fullName evidence="5">CG14325</fullName>
    </submittedName>
</protein>
<sequence length="461" mass="53106">MDFTYCEFPSTVSIDTFKAYFSSQTAKLPKVSDKSLEQSPSQTEAAGESQANEAKSLRHLVLDAIVLNWSELPLYRQLCRRQDRNYLLSQLDTQLPLQLLSAHIRDDSFWRRCYEQRWRLAPLQPRGRERHWINIYMERHVQEFIENMQTGDYEQEGNVQNTLDICAAYINQLEINLLQPAPPDSENNDHIPLDYLLSNLPDLQRLRLSYSTKTVGIHYQLGCNQLTTRDTLLLAKGLSQCFELRKFCLHNTKLLAYQLRFLAHSLDKGCHHLKYLYLQHCAVGDAGIRCFLETCGRESFATLTVLDLSNNGITEEGAYTLSRTLTRVPLECLVLRLNPIQSDGAAAIFNTLQLMPIKQLNLGSCSISASITKLFMMLICQHTTLIHIDLSNNCLGEHFGKHLLKVIGSNKALERLDLRNTGLSMEMRCKFEEFLLKNAKRKKHHKQKQQQRDKFKAMLQL</sequence>
<dbReference type="AlphaFoldDB" id="A0A0M3QXD2"/>
<evidence type="ECO:0000256" key="2">
    <source>
        <dbReference type="ARBA" id="ARBA00022490"/>
    </source>
</evidence>
<dbReference type="OMA" id="PVCHVAR"/>
<dbReference type="InterPro" id="IPR001611">
    <property type="entry name" value="Leu-rich_rpt"/>
</dbReference>
<dbReference type="STRING" id="30019.A0A0M3QXD2"/>
<keyword evidence="2" id="KW-0963">Cytoplasm</keyword>
<evidence type="ECO:0000256" key="4">
    <source>
        <dbReference type="SAM" id="MobiDB-lite"/>
    </source>
</evidence>
<dbReference type="InterPro" id="IPR052410">
    <property type="entry name" value="DRC5"/>
</dbReference>
<evidence type="ECO:0000256" key="1">
    <source>
        <dbReference type="ARBA" id="ARBA00004245"/>
    </source>
</evidence>
<dbReference type="PANTHER" id="PTHR24107:SF20">
    <property type="entry name" value="DYNEIN REGULATORY COMPLEX SUBUNIT 5"/>
    <property type="match status" value="1"/>
</dbReference>
<feature type="compositionally biased region" description="Polar residues" evidence="4">
    <location>
        <begin position="37"/>
        <end position="51"/>
    </location>
</feature>
<dbReference type="Pfam" id="PF13516">
    <property type="entry name" value="LRR_6"/>
    <property type="match status" value="3"/>
</dbReference>
<comment type="subcellular location">
    <subcellularLocation>
        <location evidence="1">Cytoplasm</location>
        <location evidence="1">Cytoskeleton</location>
    </subcellularLocation>
</comment>
<organism evidence="5 6">
    <name type="scientific">Drosophila busckii</name>
    <name type="common">Fruit fly</name>
    <dbReference type="NCBI Taxonomy" id="30019"/>
    <lineage>
        <taxon>Eukaryota</taxon>
        <taxon>Metazoa</taxon>
        <taxon>Ecdysozoa</taxon>
        <taxon>Arthropoda</taxon>
        <taxon>Hexapoda</taxon>
        <taxon>Insecta</taxon>
        <taxon>Pterygota</taxon>
        <taxon>Neoptera</taxon>
        <taxon>Endopterygota</taxon>
        <taxon>Diptera</taxon>
        <taxon>Brachycera</taxon>
        <taxon>Muscomorpha</taxon>
        <taxon>Ephydroidea</taxon>
        <taxon>Drosophilidae</taxon>
        <taxon>Drosophila</taxon>
    </lineage>
</organism>
<evidence type="ECO:0000256" key="3">
    <source>
        <dbReference type="ARBA" id="ARBA00023212"/>
    </source>
</evidence>
<dbReference type="SUPFAM" id="SSF52047">
    <property type="entry name" value="RNI-like"/>
    <property type="match status" value="1"/>
</dbReference>
<dbReference type="Gene3D" id="3.80.10.10">
    <property type="entry name" value="Ribonuclease Inhibitor"/>
    <property type="match status" value="2"/>
</dbReference>
<feature type="compositionally biased region" description="Basic residues" evidence="4">
    <location>
        <begin position="440"/>
        <end position="449"/>
    </location>
</feature>
<dbReference type="OrthoDB" id="120976at2759"/>
<dbReference type="InterPro" id="IPR032675">
    <property type="entry name" value="LRR_dom_sf"/>
</dbReference>
<proteinExistence type="predicted"/>
<feature type="compositionally biased region" description="Basic and acidic residues" evidence="4">
    <location>
        <begin position="450"/>
        <end position="461"/>
    </location>
</feature>
<accession>A0A0M3QXD2</accession>
<dbReference type="GO" id="GO:0005856">
    <property type="term" value="C:cytoskeleton"/>
    <property type="evidence" value="ECO:0007669"/>
    <property type="project" value="UniProtKB-SubCell"/>
</dbReference>
<keyword evidence="3" id="KW-0206">Cytoskeleton</keyword>
<reference evidence="5 6" key="1">
    <citation type="submission" date="2015-08" db="EMBL/GenBank/DDBJ databases">
        <title>Ancestral chromatin configuration constrains chromatin evolution on differentiating sex chromosomes in Drosophila.</title>
        <authorList>
            <person name="Zhou Q."/>
            <person name="Bachtrog D."/>
        </authorList>
    </citation>
    <scope>NUCLEOTIDE SEQUENCE [LARGE SCALE GENOMIC DNA]</scope>
    <source>
        <tissue evidence="5">Whole larvae</tissue>
    </source>
</reference>
<dbReference type="Proteomes" id="UP000494163">
    <property type="component" value="Chromosome 3R"/>
</dbReference>
<dbReference type="EMBL" id="CP012526">
    <property type="protein sequence ID" value="ALC45723.1"/>
    <property type="molecule type" value="Genomic_DNA"/>
</dbReference>
<evidence type="ECO:0000313" key="6">
    <source>
        <dbReference type="Proteomes" id="UP000494163"/>
    </source>
</evidence>
<feature type="region of interest" description="Disordered" evidence="4">
    <location>
        <begin position="440"/>
        <end position="461"/>
    </location>
</feature>
<evidence type="ECO:0000313" key="5">
    <source>
        <dbReference type="EMBL" id="ALC45723.1"/>
    </source>
</evidence>
<dbReference type="SMR" id="A0A0M3QXD2"/>
<dbReference type="PANTHER" id="PTHR24107">
    <property type="entry name" value="YNEIN REGULATORY COMPLEX SUBUNIT 5"/>
    <property type="match status" value="1"/>
</dbReference>
<feature type="region of interest" description="Disordered" evidence="4">
    <location>
        <begin position="32"/>
        <end position="51"/>
    </location>
</feature>
<keyword evidence="6" id="KW-1185">Reference proteome</keyword>
<name>A0A0M3QXD2_DROBS</name>